<dbReference type="AlphaFoldDB" id="A0A6G3T5X5"/>
<organism evidence="4 5">
    <name type="scientific">Streptomyces rubrogriseus</name>
    <dbReference type="NCBI Taxonomy" id="194673"/>
    <lineage>
        <taxon>Bacteria</taxon>
        <taxon>Bacillati</taxon>
        <taxon>Actinomycetota</taxon>
        <taxon>Actinomycetes</taxon>
        <taxon>Kitasatosporales</taxon>
        <taxon>Streptomycetaceae</taxon>
        <taxon>Streptomyces</taxon>
        <taxon>Streptomyces violaceoruber group</taxon>
    </lineage>
</organism>
<dbReference type="Pfam" id="PF00668">
    <property type="entry name" value="Condensation"/>
    <property type="match status" value="1"/>
</dbReference>
<dbReference type="InterPro" id="IPR001242">
    <property type="entry name" value="Condensation_dom"/>
</dbReference>
<dbReference type="Gene3D" id="3.40.50.12780">
    <property type="entry name" value="N-terminal domain of ligase-like"/>
    <property type="match status" value="1"/>
</dbReference>
<dbReference type="GO" id="GO:0043041">
    <property type="term" value="P:amino acid activation for nonribosomal peptide biosynthetic process"/>
    <property type="evidence" value="ECO:0007669"/>
    <property type="project" value="TreeGrafter"/>
</dbReference>
<evidence type="ECO:0000259" key="2">
    <source>
        <dbReference type="Pfam" id="PF00501"/>
    </source>
</evidence>
<feature type="region of interest" description="Disordered" evidence="1">
    <location>
        <begin position="1"/>
        <end position="26"/>
    </location>
</feature>
<dbReference type="InterPro" id="IPR023213">
    <property type="entry name" value="CAT-like_dom_sf"/>
</dbReference>
<evidence type="ECO:0000256" key="1">
    <source>
        <dbReference type="SAM" id="MobiDB-lite"/>
    </source>
</evidence>
<feature type="domain" description="Condensation" evidence="3">
    <location>
        <begin position="4"/>
        <end position="259"/>
    </location>
</feature>
<dbReference type="PANTHER" id="PTHR45527">
    <property type="entry name" value="NONRIBOSOMAL PEPTIDE SYNTHETASE"/>
    <property type="match status" value="1"/>
</dbReference>
<dbReference type="GO" id="GO:0031177">
    <property type="term" value="F:phosphopantetheine binding"/>
    <property type="evidence" value="ECO:0007669"/>
    <property type="project" value="TreeGrafter"/>
</dbReference>
<feature type="non-terminal residue" evidence="4">
    <location>
        <position position="1"/>
    </location>
</feature>
<dbReference type="GO" id="GO:0047527">
    <property type="term" value="F:2,3-dihydroxybenzoate-serine ligase activity"/>
    <property type="evidence" value="ECO:0007669"/>
    <property type="project" value="TreeGrafter"/>
</dbReference>
<dbReference type="GO" id="GO:0008610">
    <property type="term" value="P:lipid biosynthetic process"/>
    <property type="evidence" value="ECO:0007669"/>
    <property type="project" value="UniProtKB-ARBA"/>
</dbReference>
<protein>
    <submittedName>
        <fullName evidence="4">AMP-binding protein</fullName>
    </submittedName>
</protein>
<dbReference type="GO" id="GO:0009366">
    <property type="term" value="C:enterobactin synthetase complex"/>
    <property type="evidence" value="ECO:0007669"/>
    <property type="project" value="TreeGrafter"/>
</dbReference>
<dbReference type="PANTHER" id="PTHR45527:SF1">
    <property type="entry name" value="FATTY ACID SYNTHASE"/>
    <property type="match status" value="1"/>
</dbReference>
<evidence type="ECO:0000313" key="4">
    <source>
        <dbReference type="EMBL" id="NEC32014.1"/>
    </source>
</evidence>
<name>A0A6G3T5X5_9ACTN</name>
<proteinExistence type="predicted"/>
<dbReference type="GO" id="GO:0009239">
    <property type="term" value="P:enterobactin biosynthetic process"/>
    <property type="evidence" value="ECO:0007669"/>
    <property type="project" value="TreeGrafter"/>
</dbReference>
<evidence type="ECO:0000259" key="3">
    <source>
        <dbReference type="Pfam" id="PF00668"/>
    </source>
</evidence>
<feature type="non-terminal residue" evidence="4">
    <location>
        <position position="392"/>
    </location>
</feature>
<feature type="region of interest" description="Disordered" evidence="1">
    <location>
        <begin position="263"/>
        <end position="287"/>
    </location>
</feature>
<dbReference type="Proteomes" id="UP000475666">
    <property type="component" value="Unassembled WGS sequence"/>
</dbReference>
<dbReference type="Gene3D" id="3.30.559.30">
    <property type="entry name" value="Nonribosomal peptide synthetase, condensation domain"/>
    <property type="match status" value="1"/>
</dbReference>
<evidence type="ECO:0000313" key="5">
    <source>
        <dbReference type="Proteomes" id="UP000475666"/>
    </source>
</evidence>
<dbReference type="RefSeq" id="WP_164270539.1">
    <property type="nucleotide sequence ID" value="NZ_JAAGMQ010000062.1"/>
</dbReference>
<dbReference type="GO" id="GO:0005829">
    <property type="term" value="C:cytosol"/>
    <property type="evidence" value="ECO:0007669"/>
    <property type="project" value="TreeGrafter"/>
</dbReference>
<dbReference type="Gene3D" id="3.30.559.10">
    <property type="entry name" value="Chloramphenicol acetyltransferase-like domain"/>
    <property type="match status" value="1"/>
</dbReference>
<dbReference type="SUPFAM" id="SSF52777">
    <property type="entry name" value="CoA-dependent acyltransferases"/>
    <property type="match status" value="1"/>
</dbReference>
<feature type="compositionally biased region" description="Basic and acidic residues" evidence="1">
    <location>
        <begin position="7"/>
        <end position="24"/>
    </location>
</feature>
<dbReference type="EMBL" id="JAAGMQ010000062">
    <property type="protein sequence ID" value="NEC32014.1"/>
    <property type="molecule type" value="Genomic_DNA"/>
</dbReference>
<sequence>ALAGLPERLELPSDRPRPARRDNSGARLDVSVPADLHRSLAALAAETRTSVFMVLQAALAGLLTRLGAGEDVPIGSTIAGRTDAAVENLVGFFVNTLVLRTDTGGDPAFRELLSRVRERDLAAYAHQDVPFERLVEAVNPDRATSHHPLFQVMLTFDTTQQDALGELGRLPGITTSLLPLHTGLSRFDLVFAFDERRDAAGGQAGLDLAVEFSTELFDAGTVRALIERLLRLLAQVAADPGVRLGDLDVLLPGEHHDLLVTANRPGTAPASPAPVSPAPASPAPASPAPVTATLPELFERQAARHPDRTALTFEDTSLSYAELNARANRLARLLTARGIGPDALVALALPRSVELVVALLAVVKSGAAYVPLDPGYPADRLAHALSDSAPAA</sequence>
<gene>
    <name evidence="4" type="ORF">G3I66_02245</name>
</gene>
<dbReference type="InterPro" id="IPR042099">
    <property type="entry name" value="ANL_N_sf"/>
</dbReference>
<dbReference type="Pfam" id="PF00501">
    <property type="entry name" value="AMP-binding"/>
    <property type="match status" value="1"/>
</dbReference>
<dbReference type="SUPFAM" id="SSF56801">
    <property type="entry name" value="Acetyl-CoA synthetase-like"/>
    <property type="match status" value="1"/>
</dbReference>
<feature type="domain" description="AMP-dependent synthetase/ligase" evidence="2">
    <location>
        <begin position="298"/>
        <end position="391"/>
    </location>
</feature>
<accession>A0A6G3T5X5</accession>
<reference evidence="4 5" key="1">
    <citation type="submission" date="2020-01" db="EMBL/GenBank/DDBJ databases">
        <title>Insect and environment-associated Actinomycetes.</title>
        <authorList>
            <person name="Currrie C."/>
            <person name="Chevrette M."/>
            <person name="Carlson C."/>
            <person name="Stubbendieck R."/>
            <person name="Wendt-Pienkowski E."/>
        </authorList>
    </citation>
    <scope>NUCLEOTIDE SEQUENCE [LARGE SCALE GENOMIC DNA]</scope>
    <source>
        <strain evidence="4 5">SID7739</strain>
    </source>
</reference>
<feature type="compositionally biased region" description="Pro residues" evidence="1">
    <location>
        <begin position="271"/>
        <end position="287"/>
    </location>
</feature>
<dbReference type="InterPro" id="IPR000873">
    <property type="entry name" value="AMP-dep_synth/lig_dom"/>
</dbReference>
<comment type="caution">
    <text evidence="4">The sequence shown here is derived from an EMBL/GenBank/DDBJ whole genome shotgun (WGS) entry which is preliminary data.</text>
</comment>